<sequence length="315" mass="36120">MGYDCVLIDSHTKDELLGGINQSVLYEVRAEIYGCCVKLMTDSRPVRDRFAENFFFASQSIRSHGRLYVLHDALFPENTVRYDRGSKTVFLFNMTYYGWVKSIALGLCGDILEDGHGIASCHGACLDRNGEGFAIIGMSGAGKTTQTYGFLLDPSIRVIADDWFFFRIFPDAALAYSSEKNFYIRADLAAAWPEFEPLMARADFDEEGRAIVDLRYAIGKGRIFPLTTLRRILILTIEGERAYRRVTTDEALSILEENRYFNPHLLVKNDYKTEIRREYYRQLLERVEILTVARCETPGETQELLRTIVRGYEKL</sequence>
<dbReference type="SUPFAM" id="SSF53795">
    <property type="entry name" value="PEP carboxykinase-like"/>
    <property type="match status" value="1"/>
</dbReference>
<gene>
    <name evidence="1" type="ORF">RJ53_07010</name>
</gene>
<dbReference type="EMBL" id="JWHL01000010">
    <property type="protein sequence ID" value="MBR1369258.1"/>
    <property type="molecule type" value="Genomic_DNA"/>
</dbReference>
<protein>
    <submittedName>
        <fullName evidence="1">Aldolase</fullName>
    </submittedName>
</protein>
<proteinExistence type="predicted"/>
<evidence type="ECO:0000313" key="1">
    <source>
        <dbReference type="EMBL" id="MBR1369258.1"/>
    </source>
</evidence>
<accession>A0A8J7WAP2</accession>
<dbReference type="OrthoDB" id="67771at2157"/>
<dbReference type="RefSeq" id="WP_211530953.1">
    <property type="nucleotide sequence ID" value="NZ_JWHL01000010.1"/>
</dbReference>
<keyword evidence="2" id="KW-1185">Reference proteome</keyword>
<comment type="caution">
    <text evidence="1">The sequence shown here is derived from an EMBL/GenBank/DDBJ whole genome shotgun (WGS) entry which is preliminary data.</text>
</comment>
<name>A0A8J7WAP2_9EURY</name>
<dbReference type="InterPro" id="IPR027417">
    <property type="entry name" value="P-loop_NTPase"/>
</dbReference>
<dbReference type="AlphaFoldDB" id="A0A8J7WAP2"/>
<organism evidence="1 2">
    <name type="scientific">Methanocalculus chunghsingensis</name>
    <dbReference type="NCBI Taxonomy" id="156457"/>
    <lineage>
        <taxon>Archaea</taxon>
        <taxon>Methanobacteriati</taxon>
        <taxon>Methanobacteriota</taxon>
        <taxon>Stenosarchaea group</taxon>
        <taxon>Methanomicrobia</taxon>
        <taxon>Methanomicrobiales</taxon>
        <taxon>Methanocalculaceae</taxon>
        <taxon>Methanocalculus</taxon>
    </lineage>
</organism>
<dbReference type="Gene3D" id="3.40.50.300">
    <property type="entry name" value="P-loop containing nucleotide triphosphate hydrolases"/>
    <property type="match status" value="1"/>
</dbReference>
<reference evidence="1" key="1">
    <citation type="submission" date="2014-12" db="EMBL/GenBank/DDBJ databases">
        <authorList>
            <person name="Huang H.-H."/>
            <person name="Chen S.-C."/>
            <person name="Lai M.-C."/>
        </authorList>
    </citation>
    <scope>NUCLEOTIDE SEQUENCE</scope>
    <source>
        <strain evidence="1">K1F9705b</strain>
    </source>
</reference>
<evidence type="ECO:0000313" key="2">
    <source>
        <dbReference type="Proteomes" id="UP000730161"/>
    </source>
</evidence>
<dbReference type="Proteomes" id="UP000730161">
    <property type="component" value="Unassembled WGS sequence"/>
</dbReference>